<feature type="domain" description="KIB1-4 beta-propeller" evidence="1">
    <location>
        <begin position="13"/>
        <end position="290"/>
    </location>
</feature>
<dbReference type="Pfam" id="PF03478">
    <property type="entry name" value="Beta-prop_KIB1-4"/>
    <property type="match status" value="1"/>
</dbReference>
<gene>
    <name evidence="2" type="ORF">LWI28_008667</name>
</gene>
<comment type="caution">
    <text evidence="2">The sequence shown here is derived from an EMBL/GenBank/DDBJ whole genome shotgun (WGS) entry which is preliminary data.</text>
</comment>
<dbReference type="PANTHER" id="PTHR44259">
    <property type="entry name" value="OS07G0183000 PROTEIN-RELATED"/>
    <property type="match status" value="1"/>
</dbReference>
<evidence type="ECO:0000259" key="1">
    <source>
        <dbReference type="Pfam" id="PF03478"/>
    </source>
</evidence>
<dbReference type="AlphaFoldDB" id="A0AAD5NWV9"/>
<name>A0AAD5NWV9_ACENE</name>
<organism evidence="2 3">
    <name type="scientific">Acer negundo</name>
    <name type="common">Box elder</name>
    <dbReference type="NCBI Taxonomy" id="4023"/>
    <lineage>
        <taxon>Eukaryota</taxon>
        <taxon>Viridiplantae</taxon>
        <taxon>Streptophyta</taxon>
        <taxon>Embryophyta</taxon>
        <taxon>Tracheophyta</taxon>
        <taxon>Spermatophyta</taxon>
        <taxon>Magnoliopsida</taxon>
        <taxon>eudicotyledons</taxon>
        <taxon>Gunneridae</taxon>
        <taxon>Pentapetalae</taxon>
        <taxon>rosids</taxon>
        <taxon>malvids</taxon>
        <taxon>Sapindales</taxon>
        <taxon>Sapindaceae</taxon>
        <taxon>Hippocastanoideae</taxon>
        <taxon>Acereae</taxon>
        <taxon>Acer</taxon>
    </lineage>
</organism>
<reference evidence="2" key="2">
    <citation type="submission" date="2023-02" db="EMBL/GenBank/DDBJ databases">
        <authorList>
            <person name="Swenson N.G."/>
            <person name="Wegrzyn J.L."/>
            <person name="Mcevoy S.L."/>
        </authorList>
    </citation>
    <scope>NUCLEOTIDE SEQUENCE</scope>
    <source>
        <strain evidence="2">91603</strain>
        <tissue evidence="2">Leaf</tissue>
    </source>
</reference>
<protein>
    <recommendedName>
        <fullName evidence="1">KIB1-4 beta-propeller domain-containing protein</fullName>
    </recommendedName>
</protein>
<dbReference type="EMBL" id="JAJSOW010000100">
    <property type="protein sequence ID" value="KAI9185599.1"/>
    <property type="molecule type" value="Genomic_DNA"/>
</dbReference>
<sequence length="312" mass="36045">MSKETGSEPKRCFSVLENKLWKMKMPKANAGLIWGSFEDWLIFVKSHSCKLLYSIRISLLNPFSGAEVILPEIDTTYHKLVFSGDPNKETCVYMAFSYTSGDFFTCIPGAKDWLDSCLEEDDEVLLDLISFNGSFYFLTKGYNIRMVDAAYAYSSVQSIDFDHYSIDDPMIDTRFYEVKISPDTQIESDLNVQLVHYLVEFREEILLVIKFMRDLLADTYDFKIFRLDFNRMEWVELDNLRDFCIFLGRNCTRCYSTKELGVNKGNCIYFTNEFGPLSWVDWDHKLSCSEIDDWGIFRLNSGDGNGNGNGGS</sequence>
<reference evidence="2" key="1">
    <citation type="journal article" date="2022" name="Plant J.">
        <title>Strategies of tolerance reflected in two North American maple genomes.</title>
        <authorList>
            <person name="McEvoy S.L."/>
            <person name="Sezen U.U."/>
            <person name="Trouern-Trend A."/>
            <person name="McMahon S.M."/>
            <person name="Schaberg P.G."/>
            <person name="Yang J."/>
            <person name="Wegrzyn J.L."/>
            <person name="Swenson N.G."/>
        </authorList>
    </citation>
    <scope>NUCLEOTIDE SEQUENCE</scope>
    <source>
        <strain evidence="2">91603</strain>
    </source>
</reference>
<dbReference type="Proteomes" id="UP001064489">
    <property type="component" value="Chromosome 3"/>
</dbReference>
<evidence type="ECO:0000313" key="2">
    <source>
        <dbReference type="EMBL" id="KAI9185599.1"/>
    </source>
</evidence>
<evidence type="ECO:0000313" key="3">
    <source>
        <dbReference type="Proteomes" id="UP001064489"/>
    </source>
</evidence>
<proteinExistence type="predicted"/>
<dbReference type="InterPro" id="IPR050942">
    <property type="entry name" value="F-box_BR-signaling"/>
</dbReference>
<accession>A0AAD5NWV9</accession>
<keyword evidence="3" id="KW-1185">Reference proteome</keyword>
<dbReference type="InterPro" id="IPR005174">
    <property type="entry name" value="KIB1-4_b-propeller"/>
</dbReference>